<evidence type="ECO:0000256" key="7">
    <source>
        <dbReference type="ARBA" id="ARBA00023242"/>
    </source>
</evidence>
<evidence type="ECO:0000313" key="11">
    <source>
        <dbReference type="Proteomes" id="UP000541558"/>
    </source>
</evidence>
<feature type="compositionally biased region" description="Pro residues" evidence="8">
    <location>
        <begin position="87"/>
        <end position="96"/>
    </location>
</feature>
<feature type="region of interest" description="Disordered" evidence="8">
    <location>
        <begin position="75"/>
        <end position="105"/>
    </location>
</feature>
<feature type="region of interest" description="Disordered" evidence="8">
    <location>
        <begin position="501"/>
        <end position="572"/>
    </location>
</feature>
<protein>
    <recommendedName>
        <fullName evidence="5">Restriction of telomere capping protein 4</fullName>
    </recommendedName>
</protein>
<comment type="function">
    <text evidence="1">May be involved in a process influencing telomere capping.</text>
</comment>
<evidence type="ECO:0000313" key="10">
    <source>
        <dbReference type="EMBL" id="KAF5311325.1"/>
    </source>
</evidence>
<accession>A0A8H5AUU6</accession>
<dbReference type="Pfam" id="PF14474">
    <property type="entry name" value="RTC4"/>
    <property type="match status" value="1"/>
</dbReference>
<gene>
    <name evidence="10" type="ORF">D9611_012560</name>
</gene>
<evidence type="ECO:0000256" key="8">
    <source>
        <dbReference type="SAM" id="MobiDB-lite"/>
    </source>
</evidence>
<evidence type="ECO:0000256" key="4">
    <source>
        <dbReference type="ARBA" id="ARBA00009461"/>
    </source>
</evidence>
<dbReference type="PANTHER" id="PTHR41391:SF1">
    <property type="entry name" value="RESTRICTION OF TELOMERE CAPPING PROTEIN 4"/>
    <property type="match status" value="1"/>
</dbReference>
<dbReference type="GO" id="GO:0005737">
    <property type="term" value="C:cytoplasm"/>
    <property type="evidence" value="ECO:0007669"/>
    <property type="project" value="UniProtKB-SubCell"/>
</dbReference>
<proteinExistence type="inferred from homology"/>
<feature type="compositionally biased region" description="Basic residues" evidence="8">
    <location>
        <begin position="545"/>
        <end position="554"/>
    </location>
</feature>
<keyword evidence="6" id="KW-0963">Cytoplasm</keyword>
<evidence type="ECO:0000256" key="5">
    <source>
        <dbReference type="ARBA" id="ARBA00015162"/>
    </source>
</evidence>
<dbReference type="OrthoDB" id="3033538at2759"/>
<dbReference type="Proteomes" id="UP000541558">
    <property type="component" value="Unassembled WGS sequence"/>
</dbReference>
<sequence>MDSDLTLDPVVTSIHYCIKDGCGSRMGQLRVYQGSGKRELRGAVCQTCTNKQCNWTKIFTDPYRLEDAEELVRRLKDPTLGNRGRLRPPPTSPPPSTQNRRNPCANTSCFTNKGTRTLGNQSCIEDKCLSCCRDAHSRAVHDGTARLKCPIHNMSQVVPTARPEPFPLATQSLDIFDHDSQTPPSTQRAPAQPTPEPAPQPTQTQRPRTTRTQPLAQPLPPSWNLAYTQAHEKTDRVKNMKDHEQEMEEIRRRTVTFVIYHTAMEEPLEVEEYIELTPRSIFDVYSGGKWRTVKMKNVLDANTENRVLVRLRPNILKPMKDNECLGLDDELVRQLSARPANPKKAAHTLVSPAKKAPNTQSAPPPPPTPPPSHPVIPIEDKEEPVPKIPTQAAVILPKPSIADSRLQPAPRFEAKPVWPGNFYTVDVQDGLRQIEVLCAAGSMQSSAFCEVFAKVGYSKSTFCKQKAEWHESPAARRKQFADYGRTTAGLFSNYRLARRGKAIKLSPPPENAAAKPSRGRKRSRSRSISVALSDDHDFGSPSPPARKRTQHRQTRSPSFVPSEPIEMPSPTNISDDMAEVDELDSDSGDDLGTNLCPFCDDPLPPSLSKSLESELHQLMSVSTLDPQPNNPRHRRTSSFKIHIEFCKRHDFETRSKPQGDANGWPTSPDFSRLSARITRLKPILDVLLRDPKMIQNSTFFQESKSAYAPGPSRSLRGMGFTSFINQGAGYYGERGFALAMDVLQKMYPEMSVDLTMLSPLAWRAIIEEYLLPEAISRLIADDLGLRHSEAIETLKASRTYGNTLHPIETEDSTIDGVAVKLEPADTQLPSIATLANEVIEIMD</sequence>
<feature type="compositionally biased region" description="Low complexity" evidence="8">
    <location>
        <begin position="201"/>
        <end position="216"/>
    </location>
</feature>
<organism evidence="10 11">
    <name type="scientific">Ephemerocybe angulata</name>
    <dbReference type="NCBI Taxonomy" id="980116"/>
    <lineage>
        <taxon>Eukaryota</taxon>
        <taxon>Fungi</taxon>
        <taxon>Dikarya</taxon>
        <taxon>Basidiomycota</taxon>
        <taxon>Agaricomycotina</taxon>
        <taxon>Agaricomycetes</taxon>
        <taxon>Agaricomycetidae</taxon>
        <taxon>Agaricales</taxon>
        <taxon>Agaricineae</taxon>
        <taxon>Psathyrellaceae</taxon>
        <taxon>Ephemerocybe</taxon>
    </lineage>
</organism>
<name>A0A8H5AUU6_9AGAR</name>
<keyword evidence="11" id="KW-1185">Reference proteome</keyword>
<keyword evidence="7" id="KW-0539">Nucleus</keyword>
<evidence type="ECO:0000256" key="2">
    <source>
        <dbReference type="ARBA" id="ARBA00004123"/>
    </source>
</evidence>
<comment type="subcellular location">
    <subcellularLocation>
        <location evidence="3">Cytoplasm</location>
    </subcellularLocation>
    <subcellularLocation>
        <location evidence="2">Nucleus</location>
    </subcellularLocation>
</comment>
<comment type="caution">
    <text evidence="10">The sequence shown here is derived from an EMBL/GenBank/DDBJ whole genome shotgun (WGS) entry which is preliminary data.</text>
</comment>
<evidence type="ECO:0000259" key="9">
    <source>
        <dbReference type="SMART" id="SM01312"/>
    </source>
</evidence>
<dbReference type="InterPro" id="IPR028094">
    <property type="entry name" value="RTC4_C"/>
</dbReference>
<dbReference type="AlphaFoldDB" id="A0A8H5AUU6"/>
<feature type="compositionally biased region" description="Pro residues" evidence="8">
    <location>
        <begin position="362"/>
        <end position="374"/>
    </location>
</feature>
<dbReference type="GO" id="GO:0005634">
    <property type="term" value="C:nucleus"/>
    <property type="evidence" value="ECO:0007669"/>
    <property type="project" value="UniProtKB-SubCell"/>
</dbReference>
<comment type="similarity">
    <text evidence="4">Belongs to the RTC4 family.</text>
</comment>
<dbReference type="PANTHER" id="PTHR41391">
    <property type="entry name" value="RESTRICTION OF TELOMERE CAPPING PROTEIN 4"/>
    <property type="match status" value="1"/>
</dbReference>
<feature type="domain" description="Restriction of telomere capping protein 4 C-terminal" evidence="9">
    <location>
        <begin position="683"/>
        <end position="807"/>
    </location>
</feature>
<evidence type="ECO:0000256" key="1">
    <source>
        <dbReference type="ARBA" id="ARBA00002738"/>
    </source>
</evidence>
<evidence type="ECO:0000256" key="3">
    <source>
        <dbReference type="ARBA" id="ARBA00004496"/>
    </source>
</evidence>
<reference evidence="10 11" key="1">
    <citation type="journal article" date="2020" name="ISME J.">
        <title>Uncovering the hidden diversity of litter-decomposition mechanisms in mushroom-forming fungi.</title>
        <authorList>
            <person name="Floudas D."/>
            <person name="Bentzer J."/>
            <person name="Ahren D."/>
            <person name="Johansson T."/>
            <person name="Persson P."/>
            <person name="Tunlid A."/>
        </authorList>
    </citation>
    <scope>NUCLEOTIDE SEQUENCE [LARGE SCALE GENOMIC DNA]</scope>
    <source>
        <strain evidence="10 11">CBS 175.51</strain>
    </source>
</reference>
<evidence type="ECO:0000256" key="6">
    <source>
        <dbReference type="ARBA" id="ARBA00022490"/>
    </source>
</evidence>
<dbReference type="InterPro" id="IPR039024">
    <property type="entry name" value="RTC4"/>
</dbReference>
<dbReference type="SMART" id="SM01312">
    <property type="entry name" value="RTC4"/>
    <property type="match status" value="1"/>
</dbReference>
<feature type="region of interest" description="Disordered" evidence="8">
    <location>
        <begin position="338"/>
        <end position="379"/>
    </location>
</feature>
<dbReference type="EMBL" id="JAACJK010000227">
    <property type="protein sequence ID" value="KAF5311325.1"/>
    <property type="molecule type" value="Genomic_DNA"/>
</dbReference>
<feature type="region of interest" description="Disordered" evidence="8">
    <location>
        <begin position="176"/>
        <end position="223"/>
    </location>
</feature>